<protein>
    <recommendedName>
        <fullName evidence="9">Armadillo repeat-containing domain-containing protein</fullName>
    </recommendedName>
</protein>
<evidence type="ECO:0000256" key="2">
    <source>
        <dbReference type="ARBA" id="ARBA00005462"/>
    </source>
</evidence>
<dbReference type="GO" id="GO:0005886">
    <property type="term" value="C:plasma membrane"/>
    <property type="evidence" value="ECO:0007669"/>
    <property type="project" value="TreeGrafter"/>
</dbReference>
<dbReference type="PANTHER" id="PTHR10372">
    <property type="entry name" value="PLAKOPHILLIN-RELATED"/>
    <property type="match status" value="1"/>
</dbReference>
<keyword evidence="3" id="KW-0677">Repeat</keyword>
<dbReference type="SMART" id="SM00185">
    <property type="entry name" value="ARM"/>
    <property type="match status" value="2"/>
</dbReference>
<name>A0A2G9QB40_AQUCT</name>
<accession>A0A2G9QB40</accession>
<keyword evidence="8" id="KW-1185">Reference proteome</keyword>
<dbReference type="Gene3D" id="1.25.10.10">
    <property type="entry name" value="Leucine-rich Repeat Variant"/>
    <property type="match status" value="1"/>
</dbReference>
<evidence type="ECO:0000313" key="8">
    <source>
        <dbReference type="Proteomes" id="UP000228934"/>
    </source>
</evidence>
<dbReference type="InterPro" id="IPR016024">
    <property type="entry name" value="ARM-type_fold"/>
</dbReference>
<evidence type="ECO:0000256" key="3">
    <source>
        <dbReference type="ARBA" id="ARBA00022737"/>
    </source>
</evidence>
<dbReference type="EMBL" id="KZ060099">
    <property type="protein sequence ID" value="PIO12824.1"/>
    <property type="molecule type" value="Genomic_DNA"/>
</dbReference>
<keyword evidence="5" id="KW-0965">Cell junction</keyword>
<dbReference type="Pfam" id="PF00514">
    <property type="entry name" value="Arm"/>
    <property type="match status" value="1"/>
</dbReference>
<evidence type="ECO:0000256" key="4">
    <source>
        <dbReference type="ARBA" id="ARBA00022889"/>
    </source>
</evidence>
<sequence>MPSAVKYLMATDANLQVLGAAYIQHRCYSDSEAKKQARSLQAIPKLVKLFNHSNQEVQRHATGAMRNLIYDSPENKMSLVEENGIYELLLALKEQDDELKKNVTGTLYVFLLINCYRECILLSVKQRNNS</sequence>
<comment type="subcellular location">
    <subcellularLocation>
        <location evidence="1">Cell junction</location>
    </subcellularLocation>
</comment>
<reference evidence="8" key="1">
    <citation type="journal article" date="2017" name="Nat. Commun.">
        <title>The North American bullfrog draft genome provides insight into hormonal regulation of long noncoding RNA.</title>
        <authorList>
            <person name="Hammond S.A."/>
            <person name="Warren R.L."/>
            <person name="Vandervalk B.P."/>
            <person name="Kucuk E."/>
            <person name="Khan H."/>
            <person name="Gibb E.A."/>
            <person name="Pandoh P."/>
            <person name="Kirk H."/>
            <person name="Zhao Y."/>
            <person name="Jones M."/>
            <person name="Mungall A.J."/>
            <person name="Coope R."/>
            <person name="Pleasance S."/>
            <person name="Moore R.A."/>
            <person name="Holt R.A."/>
            <person name="Round J.M."/>
            <person name="Ohora S."/>
            <person name="Walle B.V."/>
            <person name="Veldhoen N."/>
            <person name="Helbing C.C."/>
            <person name="Birol I."/>
        </authorList>
    </citation>
    <scope>NUCLEOTIDE SEQUENCE [LARGE SCALE GENOMIC DNA]</scope>
</reference>
<dbReference type="Proteomes" id="UP000228934">
    <property type="component" value="Unassembled WGS sequence"/>
</dbReference>
<dbReference type="AlphaFoldDB" id="A0A2G9QB40"/>
<dbReference type="GO" id="GO:0005737">
    <property type="term" value="C:cytoplasm"/>
    <property type="evidence" value="ECO:0007669"/>
    <property type="project" value="TreeGrafter"/>
</dbReference>
<dbReference type="SUPFAM" id="SSF48371">
    <property type="entry name" value="ARM repeat"/>
    <property type="match status" value="1"/>
</dbReference>
<dbReference type="GO" id="GO:0005634">
    <property type="term" value="C:nucleus"/>
    <property type="evidence" value="ECO:0007669"/>
    <property type="project" value="TreeGrafter"/>
</dbReference>
<gene>
    <name evidence="7" type="ORF">AB205_0101100</name>
</gene>
<dbReference type="GO" id="GO:0005912">
    <property type="term" value="C:adherens junction"/>
    <property type="evidence" value="ECO:0007669"/>
    <property type="project" value="TreeGrafter"/>
</dbReference>
<organism evidence="7 8">
    <name type="scientific">Aquarana catesbeiana</name>
    <name type="common">American bullfrog</name>
    <name type="synonym">Rana catesbeiana</name>
    <dbReference type="NCBI Taxonomy" id="8400"/>
    <lineage>
        <taxon>Eukaryota</taxon>
        <taxon>Metazoa</taxon>
        <taxon>Chordata</taxon>
        <taxon>Craniata</taxon>
        <taxon>Vertebrata</taxon>
        <taxon>Euteleostomi</taxon>
        <taxon>Amphibia</taxon>
        <taxon>Batrachia</taxon>
        <taxon>Anura</taxon>
        <taxon>Neobatrachia</taxon>
        <taxon>Ranoidea</taxon>
        <taxon>Ranidae</taxon>
        <taxon>Aquarana</taxon>
    </lineage>
</organism>
<evidence type="ECO:0008006" key="9">
    <source>
        <dbReference type="Google" id="ProtNLM"/>
    </source>
</evidence>
<dbReference type="GO" id="GO:0098609">
    <property type="term" value="P:cell-cell adhesion"/>
    <property type="evidence" value="ECO:0007669"/>
    <property type="project" value="InterPro"/>
</dbReference>
<evidence type="ECO:0000256" key="1">
    <source>
        <dbReference type="ARBA" id="ARBA00004282"/>
    </source>
</evidence>
<dbReference type="OrthoDB" id="3245100at2759"/>
<evidence type="ECO:0000256" key="5">
    <source>
        <dbReference type="ARBA" id="ARBA00022949"/>
    </source>
</evidence>
<dbReference type="InterPro" id="IPR028435">
    <property type="entry name" value="Plakophilin/d_Catenin"/>
</dbReference>
<keyword evidence="4" id="KW-0130">Cell adhesion</keyword>
<feature type="repeat" description="ARM" evidence="6">
    <location>
        <begin position="41"/>
        <end position="77"/>
    </location>
</feature>
<dbReference type="InterPro" id="IPR011989">
    <property type="entry name" value="ARM-like"/>
</dbReference>
<evidence type="ECO:0000313" key="7">
    <source>
        <dbReference type="EMBL" id="PIO12824.1"/>
    </source>
</evidence>
<dbReference type="PROSITE" id="PS50176">
    <property type="entry name" value="ARM_REPEAT"/>
    <property type="match status" value="1"/>
</dbReference>
<dbReference type="PANTHER" id="PTHR10372:SF1">
    <property type="entry name" value="PLAKOPHILIN-3"/>
    <property type="match status" value="1"/>
</dbReference>
<proteinExistence type="inferred from homology"/>
<comment type="similarity">
    <text evidence="2">Belongs to the beta-catenin family.</text>
</comment>
<evidence type="ECO:0000256" key="6">
    <source>
        <dbReference type="PROSITE-ProRule" id="PRU00259"/>
    </source>
</evidence>
<dbReference type="InterPro" id="IPR000225">
    <property type="entry name" value="Armadillo"/>
</dbReference>